<dbReference type="PRINTS" id="PR00463">
    <property type="entry name" value="EP450I"/>
</dbReference>
<keyword evidence="6" id="KW-1133">Transmembrane helix</keyword>
<keyword evidence="5" id="KW-0503">Monooxygenase</keyword>
<dbReference type="SUPFAM" id="SSF48264">
    <property type="entry name" value="Cytochrome P450"/>
    <property type="match status" value="1"/>
</dbReference>
<comment type="similarity">
    <text evidence="5">Belongs to the cytochrome P450 family.</text>
</comment>
<keyword evidence="6" id="KW-0472">Membrane</keyword>
<keyword evidence="2 4" id="KW-0479">Metal-binding</keyword>
<evidence type="ECO:0000313" key="8">
    <source>
        <dbReference type="Proteomes" id="UP000184330"/>
    </source>
</evidence>
<dbReference type="EMBL" id="FJOG01000003">
    <property type="protein sequence ID" value="CZR52511.1"/>
    <property type="molecule type" value="Genomic_DNA"/>
</dbReference>
<dbReference type="PRINTS" id="PR00385">
    <property type="entry name" value="P450"/>
</dbReference>
<sequence length="518" mass="57989">MVDTRTQRCVEMEIINYKTLPAYVLLLLGPLVLLYVFKAVYNVYFHPLRKFPGPWVNKISIIPHLWSVFKGKQSYELLKLHGKYGHVVRYGPNELSFSSARAWKDIYGSRPGHQTFIKGTWYDGLSIYAAQDVRSIITERDPAKHAAMIRLYGGAFSRAFLNEMEPMIIDYIDRFIEHIRSKTTDGGVVDLTFGYSSMTFDIIGDLAFGQDFGAIGMETPHKFIRELNESLGFTSLHEAIKRFPALGPIARVLFRGKVAKLEETARKGGDFALEVMKKRVAEQDTTTRKDFLTKVLSQRADAKIDVSEIQLAAQSWDFIGAGTETTASVMTSTTYYLLRDKELLAQVTAEVRAAFPNAAAITNAATEKLELLHRVCLEGLRLPTGAPPILPRLVPRGGDTVDGHFIPGGTPVTIAPMVAALDPANFKDPMAFKPERWLGKDGDILDASQPFSYGPRGCAGKLVAWMELRVTLAKMLYTFDLELKDPDLDWIGKDFDNLPQYALWVRPMLNVKARLAGQ</sequence>
<proteinExistence type="inferred from homology"/>
<dbReference type="Proteomes" id="UP000184330">
    <property type="component" value="Unassembled WGS sequence"/>
</dbReference>
<dbReference type="Pfam" id="PF00067">
    <property type="entry name" value="p450"/>
    <property type="match status" value="1"/>
</dbReference>
<feature type="transmembrane region" description="Helical" evidence="6">
    <location>
        <begin position="20"/>
        <end position="41"/>
    </location>
</feature>
<dbReference type="GO" id="GO:0016705">
    <property type="term" value="F:oxidoreductase activity, acting on paired donors, with incorporation or reduction of molecular oxygen"/>
    <property type="evidence" value="ECO:0007669"/>
    <property type="project" value="InterPro"/>
</dbReference>
<dbReference type="GO" id="GO:0005506">
    <property type="term" value="F:iron ion binding"/>
    <property type="evidence" value="ECO:0007669"/>
    <property type="project" value="InterPro"/>
</dbReference>
<dbReference type="InterPro" id="IPR050121">
    <property type="entry name" value="Cytochrome_P450_monoxygenase"/>
</dbReference>
<keyword evidence="6" id="KW-0812">Transmembrane</keyword>
<dbReference type="PANTHER" id="PTHR24305:SF161">
    <property type="entry name" value="P450, PUTATIVE (EUROFUNG)-RELATED"/>
    <property type="match status" value="1"/>
</dbReference>
<evidence type="ECO:0000256" key="5">
    <source>
        <dbReference type="RuleBase" id="RU000461"/>
    </source>
</evidence>
<reference evidence="7 8" key="1">
    <citation type="submission" date="2016-03" db="EMBL/GenBank/DDBJ databases">
        <authorList>
            <person name="Ploux O."/>
        </authorList>
    </citation>
    <scope>NUCLEOTIDE SEQUENCE [LARGE SCALE GENOMIC DNA]</scope>
    <source>
        <strain evidence="7 8">UAMH 11012</strain>
    </source>
</reference>
<dbReference type="CDD" id="cd11058">
    <property type="entry name" value="CYP60B-like"/>
    <property type="match status" value="1"/>
</dbReference>
<name>A0A1L7WIB3_9HELO</name>
<keyword evidence="8" id="KW-1185">Reference proteome</keyword>
<dbReference type="InterPro" id="IPR036396">
    <property type="entry name" value="Cyt_P450_sf"/>
</dbReference>
<accession>A0A1L7WIB3</accession>
<dbReference type="PROSITE" id="PS00086">
    <property type="entry name" value="CYTOCHROME_P450"/>
    <property type="match status" value="1"/>
</dbReference>
<dbReference type="Gene3D" id="1.10.630.10">
    <property type="entry name" value="Cytochrome P450"/>
    <property type="match status" value="1"/>
</dbReference>
<feature type="binding site" description="axial binding residue" evidence="4">
    <location>
        <position position="458"/>
    </location>
    <ligand>
        <name>heme</name>
        <dbReference type="ChEBI" id="CHEBI:30413"/>
    </ligand>
    <ligandPart>
        <name>Fe</name>
        <dbReference type="ChEBI" id="CHEBI:18248"/>
    </ligandPart>
</feature>
<evidence type="ECO:0000256" key="3">
    <source>
        <dbReference type="ARBA" id="ARBA00023004"/>
    </source>
</evidence>
<evidence type="ECO:0000313" key="7">
    <source>
        <dbReference type="EMBL" id="CZR52511.1"/>
    </source>
</evidence>
<keyword evidence="3 4" id="KW-0408">Iron</keyword>
<dbReference type="OrthoDB" id="1470350at2759"/>
<gene>
    <name evidence="7" type="ORF">PAC_02388</name>
</gene>
<evidence type="ECO:0000256" key="2">
    <source>
        <dbReference type="ARBA" id="ARBA00022723"/>
    </source>
</evidence>
<evidence type="ECO:0000256" key="4">
    <source>
        <dbReference type="PIRSR" id="PIRSR602401-1"/>
    </source>
</evidence>
<protein>
    <submittedName>
        <fullName evidence="7">Related to cytochrome P450 CYP3/CYP5/CYP6/CYP9 subfamilies</fullName>
    </submittedName>
</protein>
<dbReference type="STRING" id="576137.A0A1L7WIB3"/>
<organism evidence="7 8">
    <name type="scientific">Phialocephala subalpina</name>
    <dbReference type="NCBI Taxonomy" id="576137"/>
    <lineage>
        <taxon>Eukaryota</taxon>
        <taxon>Fungi</taxon>
        <taxon>Dikarya</taxon>
        <taxon>Ascomycota</taxon>
        <taxon>Pezizomycotina</taxon>
        <taxon>Leotiomycetes</taxon>
        <taxon>Helotiales</taxon>
        <taxon>Mollisiaceae</taxon>
        <taxon>Phialocephala</taxon>
        <taxon>Phialocephala fortinii species complex</taxon>
    </lineage>
</organism>
<dbReference type="InterPro" id="IPR001128">
    <property type="entry name" value="Cyt_P450"/>
</dbReference>
<dbReference type="PANTHER" id="PTHR24305">
    <property type="entry name" value="CYTOCHROME P450"/>
    <property type="match status" value="1"/>
</dbReference>
<evidence type="ECO:0000256" key="6">
    <source>
        <dbReference type="SAM" id="Phobius"/>
    </source>
</evidence>
<dbReference type="GO" id="GO:0020037">
    <property type="term" value="F:heme binding"/>
    <property type="evidence" value="ECO:0007669"/>
    <property type="project" value="InterPro"/>
</dbReference>
<dbReference type="GO" id="GO:0004497">
    <property type="term" value="F:monooxygenase activity"/>
    <property type="evidence" value="ECO:0007669"/>
    <property type="project" value="UniProtKB-KW"/>
</dbReference>
<keyword evidence="4 5" id="KW-0349">Heme</keyword>
<dbReference type="InterPro" id="IPR017972">
    <property type="entry name" value="Cyt_P450_CS"/>
</dbReference>
<comment type="cofactor">
    <cofactor evidence="1 4">
        <name>heme</name>
        <dbReference type="ChEBI" id="CHEBI:30413"/>
    </cofactor>
</comment>
<keyword evidence="5" id="KW-0560">Oxidoreductase</keyword>
<dbReference type="InterPro" id="IPR002401">
    <property type="entry name" value="Cyt_P450_E_grp-I"/>
</dbReference>
<dbReference type="AlphaFoldDB" id="A0A1L7WIB3"/>
<evidence type="ECO:0000256" key="1">
    <source>
        <dbReference type="ARBA" id="ARBA00001971"/>
    </source>
</evidence>